<protein>
    <submittedName>
        <fullName evidence="2">Uncharacterized protein</fullName>
    </submittedName>
</protein>
<feature type="transmembrane region" description="Helical" evidence="1">
    <location>
        <begin position="42"/>
        <end position="64"/>
    </location>
</feature>
<gene>
    <name evidence="2" type="ORF">VNO77_04036</name>
</gene>
<keyword evidence="1" id="KW-0472">Membrane</keyword>
<dbReference type="Proteomes" id="UP001367508">
    <property type="component" value="Unassembled WGS sequence"/>
</dbReference>
<accession>A0AAN9R4G9</accession>
<keyword evidence="3" id="KW-1185">Reference proteome</keyword>
<proteinExistence type="predicted"/>
<keyword evidence="1" id="KW-0812">Transmembrane</keyword>
<evidence type="ECO:0000256" key="1">
    <source>
        <dbReference type="SAM" id="Phobius"/>
    </source>
</evidence>
<evidence type="ECO:0000313" key="2">
    <source>
        <dbReference type="EMBL" id="KAK7361940.1"/>
    </source>
</evidence>
<keyword evidence="1" id="KW-1133">Transmembrane helix</keyword>
<organism evidence="2 3">
    <name type="scientific">Canavalia gladiata</name>
    <name type="common">Sword bean</name>
    <name type="synonym">Dolichos gladiatus</name>
    <dbReference type="NCBI Taxonomy" id="3824"/>
    <lineage>
        <taxon>Eukaryota</taxon>
        <taxon>Viridiplantae</taxon>
        <taxon>Streptophyta</taxon>
        <taxon>Embryophyta</taxon>
        <taxon>Tracheophyta</taxon>
        <taxon>Spermatophyta</taxon>
        <taxon>Magnoliopsida</taxon>
        <taxon>eudicotyledons</taxon>
        <taxon>Gunneridae</taxon>
        <taxon>Pentapetalae</taxon>
        <taxon>rosids</taxon>
        <taxon>fabids</taxon>
        <taxon>Fabales</taxon>
        <taxon>Fabaceae</taxon>
        <taxon>Papilionoideae</taxon>
        <taxon>50 kb inversion clade</taxon>
        <taxon>NPAAA clade</taxon>
        <taxon>indigoferoid/millettioid clade</taxon>
        <taxon>Phaseoleae</taxon>
        <taxon>Canavalia</taxon>
    </lineage>
</organism>
<name>A0AAN9R4G9_CANGL</name>
<dbReference type="EMBL" id="JAYMYQ010000001">
    <property type="protein sequence ID" value="KAK7361940.1"/>
    <property type="molecule type" value="Genomic_DNA"/>
</dbReference>
<reference evidence="2 3" key="1">
    <citation type="submission" date="2024-01" db="EMBL/GenBank/DDBJ databases">
        <title>The genomes of 5 underutilized Papilionoideae crops provide insights into root nodulation and disease resistanc.</title>
        <authorList>
            <person name="Jiang F."/>
        </authorList>
    </citation>
    <scope>NUCLEOTIDE SEQUENCE [LARGE SCALE GENOMIC DNA]</scope>
    <source>
        <strain evidence="2">LVBAO_FW01</strain>
        <tissue evidence="2">Leaves</tissue>
    </source>
</reference>
<sequence>MYFLSSLSKVAIVFPVDCLVQRRSFHASKFCAIVAKFWKRTLAAYISIALIVLGISPEVVVCYVKRKVMLCTSLIHGLAWNQKPKKIHSWATYNLRKAPGLVVAAAREICTCNLFKGGSKNPVWPCLLII</sequence>
<dbReference type="AlphaFoldDB" id="A0AAN9R4G9"/>
<evidence type="ECO:0000313" key="3">
    <source>
        <dbReference type="Proteomes" id="UP001367508"/>
    </source>
</evidence>
<comment type="caution">
    <text evidence="2">The sequence shown here is derived from an EMBL/GenBank/DDBJ whole genome shotgun (WGS) entry which is preliminary data.</text>
</comment>